<reference evidence="1 2" key="1">
    <citation type="submission" date="2016-07" db="EMBL/GenBank/DDBJ databases">
        <title>Pervasive Adenine N6-methylation of Active Genes in Fungi.</title>
        <authorList>
            <consortium name="DOE Joint Genome Institute"/>
            <person name="Mondo S.J."/>
            <person name="Dannebaum R.O."/>
            <person name="Kuo R.C."/>
            <person name="Labutti K."/>
            <person name="Haridas S."/>
            <person name="Kuo A."/>
            <person name="Salamov A."/>
            <person name="Ahrendt S.R."/>
            <person name="Lipzen A."/>
            <person name="Sullivan W."/>
            <person name="Andreopoulos W.B."/>
            <person name="Clum A."/>
            <person name="Lindquist E."/>
            <person name="Daum C."/>
            <person name="Ramamoorthy G.K."/>
            <person name="Gryganskyi A."/>
            <person name="Culley D."/>
            <person name="Magnuson J.K."/>
            <person name="James T.Y."/>
            <person name="O'Malley M.A."/>
            <person name="Stajich J.E."/>
            <person name="Spatafora J.W."/>
            <person name="Visel A."/>
            <person name="Grigoriev I.V."/>
        </authorList>
    </citation>
    <scope>NUCLEOTIDE SEQUENCE [LARGE SCALE GENOMIC DNA]</scope>
    <source>
        <strain evidence="1 2">CBS 931.73</strain>
    </source>
</reference>
<sequence length="246" mass="27601">MGSQILVQRSNTKLSCQQTAQHPTLKLTSRQRVQLWMKAIKHAQVDQVKSLLKRYPGLIRAQVAEKIPYPTSIPADVIQILGEDTHNLTGLHYSLLYMIAEKSRKANTLKTSKTFEARSCIVALLIEHSTSGDINDLCWGFANTAMHLAALTGDESVIYNILNKGGESGASNLFGISALDIIDNTRNLQASWIHHSTGDSKQHSSTRQESFDCAERRGRSRQCKPLNDTVKYFRGESDTDFNRMFY</sequence>
<dbReference type="InParanoid" id="A0A1Y1XZ36"/>
<dbReference type="SUPFAM" id="SSF48403">
    <property type="entry name" value="Ankyrin repeat"/>
    <property type="match status" value="1"/>
</dbReference>
<dbReference type="Gene3D" id="1.25.40.20">
    <property type="entry name" value="Ankyrin repeat-containing domain"/>
    <property type="match status" value="1"/>
</dbReference>
<name>A0A1Y1XZ36_9FUNG</name>
<dbReference type="Proteomes" id="UP000193498">
    <property type="component" value="Unassembled WGS sequence"/>
</dbReference>
<protein>
    <submittedName>
        <fullName evidence="1">Uncharacterized protein</fullName>
    </submittedName>
</protein>
<dbReference type="EMBL" id="MCFE01000348">
    <property type="protein sequence ID" value="ORX90998.1"/>
    <property type="molecule type" value="Genomic_DNA"/>
</dbReference>
<dbReference type="OrthoDB" id="2123378at2759"/>
<keyword evidence="2" id="KW-1185">Reference proteome</keyword>
<proteinExistence type="predicted"/>
<accession>A0A1Y1XZ36</accession>
<evidence type="ECO:0000313" key="2">
    <source>
        <dbReference type="Proteomes" id="UP000193498"/>
    </source>
</evidence>
<dbReference type="InterPro" id="IPR036770">
    <property type="entry name" value="Ankyrin_rpt-contain_sf"/>
</dbReference>
<dbReference type="AlphaFoldDB" id="A0A1Y1XZ36"/>
<organism evidence="1 2">
    <name type="scientific">Basidiobolus meristosporus CBS 931.73</name>
    <dbReference type="NCBI Taxonomy" id="1314790"/>
    <lineage>
        <taxon>Eukaryota</taxon>
        <taxon>Fungi</taxon>
        <taxon>Fungi incertae sedis</taxon>
        <taxon>Zoopagomycota</taxon>
        <taxon>Entomophthoromycotina</taxon>
        <taxon>Basidiobolomycetes</taxon>
        <taxon>Basidiobolales</taxon>
        <taxon>Basidiobolaceae</taxon>
        <taxon>Basidiobolus</taxon>
    </lineage>
</organism>
<evidence type="ECO:0000313" key="1">
    <source>
        <dbReference type="EMBL" id="ORX90998.1"/>
    </source>
</evidence>
<comment type="caution">
    <text evidence="1">The sequence shown here is derived from an EMBL/GenBank/DDBJ whole genome shotgun (WGS) entry which is preliminary data.</text>
</comment>
<gene>
    <name evidence="1" type="ORF">K493DRAFT_339628</name>
</gene>